<feature type="region of interest" description="Disordered" evidence="2">
    <location>
        <begin position="155"/>
        <end position="180"/>
    </location>
</feature>
<dbReference type="Proteomes" id="UP000252586">
    <property type="component" value="Unassembled WGS sequence"/>
</dbReference>
<dbReference type="OrthoDB" id="4495998at2"/>
<evidence type="ECO:0000256" key="2">
    <source>
        <dbReference type="SAM" id="MobiDB-lite"/>
    </source>
</evidence>
<dbReference type="RefSeq" id="WP_067503125.1">
    <property type="nucleotide sequence ID" value="NZ_QNRE01000004.1"/>
</dbReference>
<dbReference type="CDD" id="cd06974">
    <property type="entry name" value="TerD_like"/>
    <property type="match status" value="1"/>
</dbReference>
<dbReference type="PANTHER" id="PTHR32097:SF4">
    <property type="entry name" value="GENERAL STRESS PROTEIN 16U"/>
    <property type="match status" value="1"/>
</dbReference>
<accession>A0A366DN50</accession>
<comment type="caution">
    <text evidence="4">The sequence shown here is derived from an EMBL/GenBank/DDBJ whole genome shotgun (WGS) entry which is preliminary data.</text>
</comment>
<evidence type="ECO:0000313" key="5">
    <source>
        <dbReference type="Proteomes" id="UP000252586"/>
    </source>
</evidence>
<dbReference type="PANTHER" id="PTHR32097">
    <property type="entry name" value="CAMP-BINDING PROTEIN 1-RELATED"/>
    <property type="match status" value="1"/>
</dbReference>
<name>A0A366DN50_9NOCA</name>
<evidence type="ECO:0000256" key="1">
    <source>
        <dbReference type="ARBA" id="ARBA00008775"/>
    </source>
</evidence>
<dbReference type="AlphaFoldDB" id="A0A366DN50"/>
<dbReference type="EMBL" id="QNRE01000004">
    <property type="protein sequence ID" value="RBO91527.1"/>
    <property type="molecule type" value="Genomic_DNA"/>
</dbReference>
<dbReference type="Gene3D" id="2.60.60.30">
    <property type="entry name" value="sav2460 like domains"/>
    <property type="match status" value="1"/>
</dbReference>
<proteinExistence type="inferred from homology"/>
<dbReference type="STRING" id="1210090.GCA_001613185_00709"/>
<dbReference type="Pfam" id="PF02342">
    <property type="entry name" value="TerD"/>
    <property type="match status" value="1"/>
</dbReference>
<feature type="region of interest" description="Disordered" evidence="2">
    <location>
        <begin position="222"/>
        <end position="246"/>
    </location>
</feature>
<dbReference type="InterPro" id="IPR051324">
    <property type="entry name" value="Stress/Tellurium_Resist"/>
</dbReference>
<gene>
    <name evidence="4" type="ORF">DFR74_104230</name>
</gene>
<protein>
    <submittedName>
        <fullName evidence="4">Stress response protein SCP2</fullName>
    </submittedName>
</protein>
<reference evidence="4 5" key="1">
    <citation type="submission" date="2018-06" db="EMBL/GenBank/DDBJ databases">
        <title>Genomic Encyclopedia of Type Strains, Phase IV (KMG-IV): sequencing the most valuable type-strain genomes for metagenomic binning, comparative biology and taxonomic classification.</title>
        <authorList>
            <person name="Goeker M."/>
        </authorList>
    </citation>
    <scope>NUCLEOTIDE SEQUENCE [LARGE SCALE GENOMIC DNA]</scope>
    <source>
        <strain evidence="4 5">DSM 44599</strain>
    </source>
</reference>
<evidence type="ECO:0000313" key="4">
    <source>
        <dbReference type="EMBL" id="RBO91527.1"/>
    </source>
</evidence>
<keyword evidence="5" id="KW-1185">Reference proteome</keyword>
<comment type="similarity">
    <text evidence="1">Belongs to the CAPAB/TerDEXZ family.</text>
</comment>
<evidence type="ECO:0000259" key="3">
    <source>
        <dbReference type="Pfam" id="PF02342"/>
    </source>
</evidence>
<dbReference type="InterPro" id="IPR003325">
    <property type="entry name" value="TerD"/>
</dbReference>
<sequence length="516" mass="54046">MIELKAGQNTPLRADVLRFGVRSDAALDISALVVGEDLRVSGASDHVHHGNPATGGVELAGAEVVITTSVLRSEAKAVLLVASTGGATLGPLTALLSENGVVTAEFAIVPAAGEAAMICLEVYRRGAEWKVRAVGQGYAGGLPVLLPAHGVDAAGAQPASHAPHPVGDRDAIPQADPVGGPAPLEVAHGLERLWMVFEDAARSAAALESARDYAGKRLDEELSAAVSDPATRNTPGAEAKRQEAQRRHDELIAVAESNHRRDSEQLIRELAESDRLLPPALASWSSPAWDGPPKPSDGIRLGELYALDRGPLRIPYTVPVPLTRPLWIDTEHSAAVVPVVGALLARLLAADPGRPARIDVIDLSGAFAGLLAPLAGSMNGAPVTDHADISPRLQALVDAVDMAEMAYSGGSFVPPAEHRVLLAADFPHGYSSLDAQRISALTLRGDLIGLSMVIVGSDESASPDSTVAALSQACRHLPTVQDTPLFDPWTGSPWHLELDLLPRDPQHVARLLRPGT</sequence>
<organism evidence="4 5">
    <name type="scientific">Nocardia puris</name>
    <dbReference type="NCBI Taxonomy" id="208602"/>
    <lineage>
        <taxon>Bacteria</taxon>
        <taxon>Bacillati</taxon>
        <taxon>Actinomycetota</taxon>
        <taxon>Actinomycetes</taxon>
        <taxon>Mycobacteriales</taxon>
        <taxon>Nocardiaceae</taxon>
        <taxon>Nocardia</taxon>
    </lineage>
</organism>
<feature type="domain" description="TerD" evidence="3">
    <location>
        <begin position="102"/>
        <end position="146"/>
    </location>
</feature>